<dbReference type="RefSeq" id="XP_008716782.1">
    <property type="nucleotide sequence ID" value="XM_008718560.1"/>
</dbReference>
<feature type="compositionally biased region" description="Pro residues" evidence="1">
    <location>
        <begin position="459"/>
        <end position="470"/>
    </location>
</feature>
<organism evidence="2 3">
    <name type="scientific">Cyphellophora europaea (strain CBS 101466)</name>
    <name type="common">Phialophora europaea</name>
    <dbReference type="NCBI Taxonomy" id="1220924"/>
    <lineage>
        <taxon>Eukaryota</taxon>
        <taxon>Fungi</taxon>
        <taxon>Dikarya</taxon>
        <taxon>Ascomycota</taxon>
        <taxon>Pezizomycotina</taxon>
        <taxon>Eurotiomycetes</taxon>
        <taxon>Chaetothyriomycetidae</taxon>
        <taxon>Chaetothyriales</taxon>
        <taxon>Cyphellophoraceae</taxon>
        <taxon>Cyphellophora</taxon>
    </lineage>
</organism>
<evidence type="ECO:0000313" key="3">
    <source>
        <dbReference type="Proteomes" id="UP000030752"/>
    </source>
</evidence>
<dbReference type="eggNOG" id="ENOG502SYDX">
    <property type="taxonomic scope" value="Eukaryota"/>
</dbReference>
<feature type="compositionally biased region" description="Polar residues" evidence="1">
    <location>
        <begin position="1"/>
        <end position="12"/>
    </location>
</feature>
<feature type="region of interest" description="Disordered" evidence="1">
    <location>
        <begin position="500"/>
        <end position="530"/>
    </location>
</feature>
<dbReference type="GeneID" id="19971553"/>
<evidence type="ECO:0000313" key="2">
    <source>
        <dbReference type="EMBL" id="ETN42273.1"/>
    </source>
</evidence>
<dbReference type="AlphaFoldDB" id="W2S2I8"/>
<dbReference type="VEuPathDB" id="FungiDB:HMPREF1541_04214"/>
<feature type="region of interest" description="Disordered" evidence="1">
    <location>
        <begin position="288"/>
        <end position="393"/>
    </location>
</feature>
<dbReference type="InParanoid" id="W2S2I8"/>
<proteinExistence type="predicted"/>
<dbReference type="OrthoDB" id="4851482at2759"/>
<feature type="region of interest" description="Disordered" evidence="1">
    <location>
        <begin position="452"/>
        <end position="486"/>
    </location>
</feature>
<protein>
    <submittedName>
        <fullName evidence="2">Uncharacterized protein</fullName>
    </submittedName>
</protein>
<dbReference type="HOGENOM" id="CLU_513882_0_0_1"/>
<dbReference type="STRING" id="1220924.W2S2I8"/>
<gene>
    <name evidence="2" type="ORF">HMPREF1541_04214</name>
</gene>
<keyword evidence="3" id="KW-1185">Reference proteome</keyword>
<feature type="compositionally biased region" description="Basic residues" evidence="1">
    <location>
        <begin position="359"/>
        <end position="368"/>
    </location>
</feature>
<name>W2S2I8_CYPE1</name>
<feature type="region of interest" description="Disordered" evidence="1">
    <location>
        <begin position="1"/>
        <end position="33"/>
    </location>
</feature>
<sequence length="530" mass="58546">MSSLGNRSSYSGDDQKDSHPFQQTDYPISTSAPQSSAIMTYTVPPQVSPFHMQSFNTAQNANIPRPQEFDLASRQGKHIYSQFHTDQGIVTNDALRDKAYEKMGLDEIPQSATLHNTNAQTYFPDGLTAEFYRAACRQAKAPTDHTIPITPQALKSHIRVLVRAFNNSQNCDDNKGMVKPFLERRHDQKLVECLCWEILQACISRSVFVDPLLTSWDLSKARDSVSLDNFAMRFDAIAVAMFSSKTICKHLFDAPYRYSFVDDPVKAKSRVESNRALNKLKAAQMTAGKQIVAEQQAKDGSAPPPSKRKKSNNGVVMVAPATPRPEDDFDDVSPHSPHPFQAPSTPYPMLQPPQTPQRHVTRSSRRQQGRSPVADYFHGPFSPGSPLESPGALVDVESDQGYAERRLLKRESESRYVHESPGALQAPFGTIGGAGPMFQPSPFQSTGDFTHGIGGGMGPAPPGSPVPMQPQHPIQSASSHMWGQQYSPASGYQTNYSLFGIRQPNNSEQNLDNYESHHSVGDYDQDSSSM</sequence>
<feature type="compositionally biased region" description="Pro residues" evidence="1">
    <location>
        <begin position="345"/>
        <end position="355"/>
    </location>
</feature>
<feature type="compositionally biased region" description="Polar residues" evidence="1">
    <location>
        <begin position="474"/>
        <end position="486"/>
    </location>
</feature>
<dbReference type="EMBL" id="KB822719">
    <property type="protein sequence ID" value="ETN42273.1"/>
    <property type="molecule type" value="Genomic_DNA"/>
</dbReference>
<reference evidence="2 3" key="1">
    <citation type="submission" date="2013-03" db="EMBL/GenBank/DDBJ databases">
        <title>The Genome Sequence of Phialophora europaea CBS 101466.</title>
        <authorList>
            <consortium name="The Broad Institute Genomics Platform"/>
            <person name="Cuomo C."/>
            <person name="de Hoog S."/>
            <person name="Gorbushina A."/>
            <person name="Walker B."/>
            <person name="Young S.K."/>
            <person name="Zeng Q."/>
            <person name="Gargeya S."/>
            <person name="Fitzgerald M."/>
            <person name="Haas B."/>
            <person name="Abouelleil A."/>
            <person name="Allen A.W."/>
            <person name="Alvarado L."/>
            <person name="Arachchi H.M."/>
            <person name="Berlin A.M."/>
            <person name="Chapman S.B."/>
            <person name="Gainer-Dewar J."/>
            <person name="Goldberg J."/>
            <person name="Griggs A."/>
            <person name="Gujja S."/>
            <person name="Hansen M."/>
            <person name="Howarth C."/>
            <person name="Imamovic A."/>
            <person name="Ireland A."/>
            <person name="Larimer J."/>
            <person name="McCowan C."/>
            <person name="Murphy C."/>
            <person name="Pearson M."/>
            <person name="Poon T.W."/>
            <person name="Priest M."/>
            <person name="Roberts A."/>
            <person name="Saif S."/>
            <person name="Shea T."/>
            <person name="Sisk P."/>
            <person name="Sykes S."/>
            <person name="Wortman J."/>
            <person name="Nusbaum C."/>
            <person name="Birren B."/>
        </authorList>
    </citation>
    <scope>NUCLEOTIDE SEQUENCE [LARGE SCALE GENOMIC DNA]</scope>
    <source>
        <strain evidence="2 3">CBS 101466</strain>
    </source>
</reference>
<accession>W2S2I8</accession>
<feature type="compositionally biased region" description="Polar residues" evidence="1">
    <location>
        <begin position="500"/>
        <end position="513"/>
    </location>
</feature>
<dbReference type="Proteomes" id="UP000030752">
    <property type="component" value="Unassembled WGS sequence"/>
</dbReference>
<evidence type="ECO:0000256" key="1">
    <source>
        <dbReference type="SAM" id="MobiDB-lite"/>
    </source>
</evidence>
<feature type="compositionally biased region" description="Polar residues" evidence="1">
    <location>
        <begin position="20"/>
        <end position="33"/>
    </location>
</feature>